<gene>
    <name evidence="6" type="ORF">CF386_05665</name>
</gene>
<dbReference type="Proteomes" id="UP000242175">
    <property type="component" value="Chromosome large"/>
</dbReference>
<protein>
    <submittedName>
        <fullName evidence="6">Inosine/guanosine kinase</fullName>
    </submittedName>
</protein>
<dbReference type="InterPro" id="IPR029056">
    <property type="entry name" value="Ribokinase-like"/>
</dbReference>
<evidence type="ECO:0000313" key="6">
    <source>
        <dbReference type="EMBL" id="ASK78528.1"/>
    </source>
</evidence>
<dbReference type="OrthoDB" id="5288159at2"/>
<name>A0A220VDN3_9GAMM</name>
<dbReference type="AlphaFoldDB" id="A0A220VDN3"/>
<keyword evidence="3 6" id="KW-0418">Kinase</keyword>
<evidence type="ECO:0000256" key="3">
    <source>
        <dbReference type="ARBA" id="ARBA00022777"/>
    </source>
</evidence>
<reference evidence="6 7" key="1">
    <citation type="journal article" date="2016" name="Int. J. Syst. Evol. Microbiol.">
        <title>Paraphotobacterium marinum gen. nov., sp. nov., a member of the family Vibrionaceae, isolated from surface seawater.</title>
        <authorList>
            <person name="Huang Z."/>
            <person name="Dong C."/>
            <person name="Shao Z."/>
        </authorList>
    </citation>
    <scope>NUCLEOTIDE SEQUENCE [LARGE SCALE GENOMIC DNA]</scope>
    <source>
        <strain evidence="6 7">NSCS20N07D</strain>
    </source>
</reference>
<evidence type="ECO:0000259" key="5">
    <source>
        <dbReference type="Pfam" id="PF00294"/>
    </source>
</evidence>
<evidence type="ECO:0000256" key="1">
    <source>
        <dbReference type="ARBA" id="ARBA00010688"/>
    </source>
</evidence>
<dbReference type="KEGG" id="pmai:CF386_05665"/>
<proteinExistence type="inferred from homology"/>
<keyword evidence="7" id="KW-1185">Reference proteome</keyword>
<feature type="domain" description="Carbohydrate kinase PfkB" evidence="5">
    <location>
        <begin position="89"/>
        <end position="292"/>
    </location>
</feature>
<organism evidence="6 7">
    <name type="scientific">Paraphotobacterium marinum</name>
    <dbReference type="NCBI Taxonomy" id="1755811"/>
    <lineage>
        <taxon>Bacteria</taxon>
        <taxon>Pseudomonadati</taxon>
        <taxon>Pseudomonadota</taxon>
        <taxon>Gammaproteobacteria</taxon>
        <taxon>Vibrionales</taxon>
        <taxon>Vibrionaceae</taxon>
        <taxon>Paraphotobacterium</taxon>
    </lineage>
</organism>
<dbReference type="EMBL" id="CP022355">
    <property type="protein sequence ID" value="ASK78528.1"/>
    <property type="molecule type" value="Genomic_DNA"/>
</dbReference>
<dbReference type="InterPro" id="IPR011611">
    <property type="entry name" value="PfkB_dom"/>
</dbReference>
<dbReference type="RefSeq" id="WP_089073436.1">
    <property type="nucleotide sequence ID" value="NZ_CBCSAM010000001.1"/>
</dbReference>
<comment type="similarity">
    <text evidence="1">Belongs to the carbohydrate kinase PfkB family.</text>
</comment>
<dbReference type="Gene3D" id="3.40.1190.20">
    <property type="match status" value="1"/>
</dbReference>
<dbReference type="InterPro" id="IPR052700">
    <property type="entry name" value="Carb_kinase_PfkB-like"/>
</dbReference>
<dbReference type="PANTHER" id="PTHR43320">
    <property type="entry name" value="SUGAR KINASE"/>
    <property type="match status" value="1"/>
</dbReference>
<accession>A0A220VDN3</accession>
<feature type="compositionally biased region" description="Basic residues" evidence="4">
    <location>
        <begin position="1"/>
        <end position="11"/>
    </location>
</feature>
<dbReference type="NCBIfam" id="NF011655">
    <property type="entry name" value="PRK15074.1"/>
    <property type="match status" value="1"/>
</dbReference>
<evidence type="ECO:0000313" key="7">
    <source>
        <dbReference type="Proteomes" id="UP000242175"/>
    </source>
</evidence>
<evidence type="ECO:0000256" key="2">
    <source>
        <dbReference type="ARBA" id="ARBA00022679"/>
    </source>
</evidence>
<dbReference type="PANTHER" id="PTHR43320:SF3">
    <property type="entry name" value="CARBOHYDRATE KINASE PFKB DOMAIN-CONTAINING PROTEIN"/>
    <property type="match status" value="1"/>
</dbReference>
<evidence type="ECO:0000256" key="4">
    <source>
        <dbReference type="SAM" id="MobiDB-lite"/>
    </source>
</evidence>
<feature type="region of interest" description="Disordered" evidence="4">
    <location>
        <begin position="1"/>
        <end position="26"/>
    </location>
</feature>
<dbReference type="Pfam" id="PF00294">
    <property type="entry name" value="PfkB"/>
    <property type="match status" value="1"/>
</dbReference>
<sequence length="433" mass="49214">MKFPGRRKTKHYFPIDDANNQSSLKSQKQFKRRHLIGIDQTMVDIEAKVSDDFLRKFDLIKGSSFIIDNQKALKLHNELISENLIEYEHPGGTIANTLHNYSMLADDKSVLLGVMSKKINVGSFAYKYLCHSSSRMDLNYLDAVDGPIGRCYTLISSDGERTFAINKGSMNELSPKAIDESIFQDSCALVISAYITRCESYEEIQRSSEKAIAIAKNYKIPVVLSTGTKFLIQDRPEWWLNFIKENIDILAMNEEESMALTGCENVIESMNQLLDITDYILCTVGSEGIYTAGYTDDDAKRLTTLPLISNFKEKFNEYEFSRAMMKSDCIQPLKVFSYKAPFKGGPEKIKNTNGAGDGALAALLHDISANQFHRDNYPNSEKHNFNFLTYSSFSQVCKYANRVSYEVISQHSPRLMRGLPEKEDCLEEAYWDN</sequence>
<dbReference type="SUPFAM" id="SSF53613">
    <property type="entry name" value="Ribokinase-like"/>
    <property type="match status" value="1"/>
</dbReference>
<keyword evidence="2" id="KW-0808">Transferase</keyword>
<dbReference type="GO" id="GO:0016301">
    <property type="term" value="F:kinase activity"/>
    <property type="evidence" value="ECO:0007669"/>
    <property type="project" value="UniProtKB-KW"/>
</dbReference>